<reference evidence="2" key="1">
    <citation type="submission" date="2015-12" db="EMBL/GenBank/DDBJ databases">
        <title>Update maize B73 reference genome by single molecule sequencing technologies.</title>
        <authorList>
            <consortium name="Maize Genome Sequencing Project"/>
            <person name="Ware D."/>
        </authorList>
    </citation>
    <scope>NUCLEOTIDE SEQUENCE [LARGE SCALE GENOMIC DNA]</scope>
    <source>
        <strain evidence="2">cv. B73</strain>
    </source>
</reference>
<organism evidence="1 2">
    <name type="scientific">Zea mays</name>
    <name type="common">Maize</name>
    <dbReference type="NCBI Taxonomy" id="4577"/>
    <lineage>
        <taxon>Eukaryota</taxon>
        <taxon>Viridiplantae</taxon>
        <taxon>Streptophyta</taxon>
        <taxon>Embryophyta</taxon>
        <taxon>Tracheophyta</taxon>
        <taxon>Spermatophyta</taxon>
        <taxon>Magnoliopsida</taxon>
        <taxon>Liliopsida</taxon>
        <taxon>Poales</taxon>
        <taxon>Poaceae</taxon>
        <taxon>PACMAD clade</taxon>
        <taxon>Panicoideae</taxon>
        <taxon>Andropogonodae</taxon>
        <taxon>Andropogoneae</taxon>
        <taxon>Tripsacinae</taxon>
        <taxon>Zea</taxon>
    </lineage>
</organism>
<name>A0A804N2H4_MAIZE</name>
<dbReference type="Proteomes" id="UP000007305">
    <property type="component" value="Chromosome 3"/>
</dbReference>
<evidence type="ECO:0000313" key="1">
    <source>
        <dbReference type="EnsemblPlants" id="Zm00001eb129760_P001"/>
    </source>
</evidence>
<dbReference type="Gramene" id="Zm00001eb129760_T001">
    <property type="protein sequence ID" value="Zm00001eb129760_P001"/>
    <property type="gene ID" value="Zm00001eb129760"/>
</dbReference>
<dbReference type="InParanoid" id="A0A804N2H4"/>
<dbReference type="EnsemblPlants" id="Zm00001eb129760_T001">
    <property type="protein sequence ID" value="Zm00001eb129760_P001"/>
    <property type="gene ID" value="Zm00001eb129760"/>
</dbReference>
<keyword evidence="2" id="KW-1185">Reference proteome</keyword>
<dbReference type="AlphaFoldDB" id="A0A804N2H4"/>
<protein>
    <submittedName>
        <fullName evidence="1">Uncharacterized protein</fullName>
    </submittedName>
</protein>
<reference evidence="1" key="3">
    <citation type="submission" date="2021-05" db="UniProtKB">
        <authorList>
            <consortium name="EnsemblPlants"/>
        </authorList>
    </citation>
    <scope>IDENTIFICATION</scope>
    <source>
        <strain evidence="1">cv. B73</strain>
    </source>
</reference>
<sequence>MDRGNGERRSAADFDGAGAVMGGVEVADPRRVESGEWLRSDCWIRHLTGLNRARTGRKQQTRVGSCIDLEKFLSRRRRRRSVRSGSEATMAGGGGISCRSMRYAAWKRRGQVLIKR</sequence>
<accession>A0A804N2H4</accession>
<evidence type="ECO:0000313" key="2">
    <source>
        <dbReference type="Proteomes" id="UP000007305"/>
    </source>
</evidence>
<proteinExistence type="predicted"/>
<reference evidence="1" key="2">
    <citation type="submission" date="2019-07" db="EMBL/GenBank/DDBJ databases">
        <authorList>
            <person name="Seetharam A."/>
            <person name="Woodhouse M."/>
            <person name="Cannon E."/>
        </authorList>
    </citation>
    <scope>NUCLEOTIDE SEQUENCE [LARGE SCALE GENOMIC DNA]</scope>
    <source>
        <strain evidence="1">cv. B73</strain>
    </source>
</reference>